<reference evidence="2" key="1">
    <citation type="journal article" date="2019" name="Int. J. Syst. Evol. Microbiol.">
        <title>The Global Catalogue of Microorganisms (GCM) 10K type strain sequencing project: providing services to taxonomists for standard genome sequencing and annotation.</title>
        <authorList>
            <consortium name="The Broad Institute Genomics Platform"/>
            <consortium name="The Broad Institute Genome Sequencing Center for Infectious Disease"/>
            <person name="Wu L."/>
            <person name="Ma J."/>
        </authorList>
    </citation>
    <scope>NUCLEOTIDE SEQUENCE [LARGE SCALE GENOMIC DNA]</scope>
    <source>
        <strain evidence="2">JCM 4816</strain>
    </source>
</reference>
<dbReference type="RefSeq" id="WP_380587223.1">
    <property type="nucleotide sequence ID" value="NZ_JBHSQJ010000108.1"/>
</dbReference>
<evidence type="ECO:0000313" key="1">
    <source>
        <dbReference type="EMBL" id="MFC5910302.1"/>
    </source>
</evidence>
<sequence length="113" mass="12444">MEPWLDGPWSVRLARGTRGRSALEVYNRGLLVDVLVDAQLARRVLRGARRGEGTALAWGLRTPDGGLPAVRFGELTVRPRPVGEAFWVAQAPLDGSWVSADAERVRVRAGWSR</sequence>
<dbReference type="EMBL" id="JBHSQJ010000108">
    <property type="protein sequence ID" value="MFC5910302.1"/>
    <property type="molecule type" value="Genomic_DNA"/>
</dbReference>
<keyword evidence="2" id="KW-1185">Reference proteome</keyword>
<evidence type="ECO:0000313" key="2">
    <source>
        <dbReference type="Proteomes" id="UP001596174"/>
    </source>
</evidence>
<dbReference type="Proteomes" id="UP001596174">
    <property type="component" value="Unassembled WGS sequence"/>
</dbReference>
<proteinExistence type="predicted"/>
<name>A0ABW1G833_9ACTN</name>
<comment type="caution">
    <text evidence="1">The sequence shown here is derived from an EMBL/GenBank/DDBJ whole genome shotgun (WGS) entry which is preliminary data.</text>
</comment>
<organism evidence="1 2">
    <name type="scientific">Streptacidiphilus monticola</name>
    <dbReference type="NCBI Taxonomy" id="2161674"/>
    <lineage>
        <taxon>Bacteria</taxon>
        <taxon>Bacillati</taxon>
        <taxon>Actinomycetota</taxon>
        <taxon>Actinomycetes</taxon>
        <taxon>Kitasatosporales</taxon>
        <taxon>Streptomycetaceae</taxon>
        <taxon>Streptacidiphilus</taxon>
    </lineage>
</organism>
<accession>A0ABW1G833</accession>
<gene>
    <name evidence="1" type="ORF">ACFP3V_24155</name>
</gene>
<protein>
    <submittedName>
        <fullName evidence="1">Uncharacterized protein</fullName>
    </submittedName>
</protein>